<gene>
    <name evidence="1" type="ORF">UR23_C0038G0006</name>
</gene>
<dbReference type="AlphaFoldDB" id="A0A0F9YSG1"/>
<comment type="caution">
    <text evidence="1">The sequence shown here is derived from an EMBL/GenBank/DDBJ whole genome shotgun (WGS) entry which is preliminary data.</text>
</comment>
<protein>
    <submittedName>
        <fullName evidence="1">Uncharacterized protein</fullName>
    </submittedName>
</protein>
<proteinExistence type="predicted"/>
<name>A0A0F9YSG1_9BACT</name>
<dbReference type="EMBL" id="LBOK01000038">
    <property type="protein sequence ID" value="KKP34444.1"/>
    <property type="molecule type" value="Genomic_DNA"/>
</dbReference>
<dbReference type="Proteomes" id="UP000034349">
    <property type="component" value="Unassembled WGS sequence"/>
</dbReference>
<evidence type="ECO:0000313" key="1">
    <source>
        <dbReference type="EMBL" id="KKP34444.1"/>
    </source>
</evidence>
<sequence>MSNERIKIRVSVNEDERFTKKASRLRQTTANFLLTRGVPEKLLEKTPYSIMTFGEKSWLEGVVFVGYTGIKHGEIEDSSGQIKMTYSTDQDHIEDVVERKLSFDTAIGLGSTFHLLPARTTFKNSGGTSAGSENTLVYSYISNKPNTREFTNKKGVLIVFSNKVVDQLSKKEIVLGRQFGLITKTEPKK</sequence>
<organism evidence="1 2">
    <name type="scientific">Candidatus Roizmanbacteria bacterium GW2011_GWA2_32_13</name>
    <dbReference type="NCBI Taxonomy" id="1618475"/>
    <lineage>
        <taxon>Bacteria</taxon>
        <taxon>Candidatus Roizmaniibacteriota</taxon>
    </lineage>
</organism>
<evidence type="ECO:0000313" key="2">
    <source>
        <dbReference type="Proteomes" id="UP000034349"/>
    </source>
</evidence>
<accession>A0A0F9YSG1</accession>
<reference evidence="1 2" key="1">
    <citation type="journal article" date="2015" name="Nature">
        <title>rRNA introns, odd ribosomes, and small enigmatic genomes across a large radiation of phyla.</title>
        <authorList>
            <person name="Brown C.T."/>
            <person name="Hug L.A."/>
            <person name="Thomas B.C."/>
            <person name="Sharon I."/>
            <person name="Castelle C.J."/>
            <person name="Singh A."/>
            <person name="Wilkins M.J."/>
            <person name="Williams K.H."/>
            <person name="Banfield J.F."/>
        </authorList>
    </citation>
    <scope>NUCLEOTIDE SEQUENCE [LARGE SCALE GENOMIC DNA]</scope>
</reference>